<accession>A0A9P0VVM0</accession>
<dbReference type="InterPro" id="IPR021895">
    <property type="entry name" value="Bud3_N"/>
</dbReference>
<gene>
    <name evidence="3" type="ORF">CLIB1423_01S02388</name>
</gene>
<dbReference type="OrthoDB" id="4066896at2759"/>
<dbReference type="InterPro" id="IPR057454">
    <property type="entry name" value="Bud3_C"/>
</dbReference>
<sequence>MEVYKRYASREHDVPLLGTKQQQQQYQQRLDDHFELEQEQHQTQNKESQPQVQLQYDQKKEFSQHELKKPPSDSGIKLNLLLAQPGDLSKGSRRNSRGSISAYEVSTKTNEEWLKIFPHAAYFTGEDSFFGNIIIMVYENPTTNKTCTTSFTQFGSITYENLILDARSRFWPSCENLLPVFQKSNVRRALAISNLKNYNRVANSAYGHIMKSHWDETTAGNLANNMKLITEQTPNDLGLQLLKMGLLQTHVISSSVLDIVYDNTPSSTNANIIEENNKMVFLLGNQLDQLFDPLLEYSPEALEIMYKPPPSDNMTSSNSSMPSVMFAIIEEILTVQTNYTMGLVSLLQDFIIPLRIHVLSAASNAGISKINQVFPPTIDEVTRINCILLDSLVKGSKFGVQEVFKVMGMILPYFYKPFIRHEANLKQFAGRLNRFHSKNVEKIFENEQVNKGKYSVREIDSIVCGSLLELSKIKMIMTRLYDTVTISKGHFSKEDLAKMELYYKAIVGVVDAFGFEEPSDQEATANKKRIFTPTGKILSEVASKWPIELQYGWLTRKVVGIFELQNVKPRVEEEIIDVLIIFSDHLLFLTIKDMEYTSKMIAQRRLWTTNENTQDSVKMLSISDILMHAMVNEKPLPESLPSMEVNCWCEMNEATISSYKAGDDEHYLRFFITSNKGFREERNEEEEMHEGDEKHNPSTFSKNYKVFQREIKSSKSNHEVFNSAQVIIDLINKAKILNKSQPFHLFKTLGNDLTMYSTAHDLSVYEMERCKSPFALFLNLSPKQVGAYFNHNKDLFLIMNASFINSHQLQFEAYNRIETFSLSEIIEASHLKDFVLETVSKGYISYINFYNETLRYNLIQSYHSDLNFFLNSFVNHEFALHNQYLVKSEDYSRSVKTKESNMNVSAIHSIPDVYVEKFMETSKRPRSTKRASQDGNDHHIASKKDASGPPPLKKRKKSFFRKIFGGLFKSKNAHATTQNMDSLQQVKPRTDNSYIGEISKDDTSVRKQIQENSVEQSQKQSRPYSTVGMPTSTSKQELEERLPSHVSTIRIPKSDIQKVDHLYQPHPEIKKQKYDSKEAQVKDVDLKQGDERNSYIPQKLQNEKISVPIVKAENSENTPEVTSVPVFKSLEPYVATRVQKSQNRHSIATTTPTNAVRNSVVRLPPQSNYSSNKYTVIPPTDSTMETESILTDVTAHPFRVPQSSKNSIDSKSVISRKHRSLTEENVLVLDGLHSHSYRTRLNKLLEADFSKAFQEDLYNDGESNWTKITRENSSLFNAEINALKEDADMDTEDVIEIPSSRNSSNNARYLATSRNASDGSTLGGSDNSNRIISGHYAPPTENRILSGSSLLSNNHNGVSIKRDISVSSLTSSQMMEEFTRDIDSKFAHLDIITEDSYYEDSNQFTFQPPPIDQQMIEKAKQQDLTNASSKYSATTDDEEFYSPNEFEEKFEAKSQEQSNFISLQRPFLENPHASRHLTTNSISSEVTMTNENNNQSCVNSDKTKEIITVVKDKSDSEDILLSDFPHNPDSYLSELLDGTLRFDYDLDDKDEGPRRNEDERKTNVQADRGTASRKESPPIFQSPSLTYLASYIRSGKTIPKDMDRIITGEPTTYKFGKY</sequence>
<protein>
    <submittedName>
        <fullName evidence="3">Bud site selection protein 3</fullName>
    </submittedName>
</protein>
<proteinExistence type="predicted"/>
<evidence type="ECO:0000256" key="1">
    <source>
        <dbReference type="SAM" id="MobiDB-lite"/>
    </source>
</evidence>
<feature type="domain" description="DH" evidence="2">
    <location>
        <begin position="328"/>
        <end position="515"/>
    </location>
</feature>
<dbReference type="Pfam" id="PF25351">
    <property type="entry name" value="PH_BUD3_C"/>
    <property type="match status" value="1"/>
</dbReference>
<evidence type="ECO:0000259" key="2">
    <source>
        <dbReference type="SMART" id="SM00325"/>
    </source>
</evidence>
<evidence type="ECO:0000313" key="3">
    <source>
        <dbReference type="EMBL" id="CAH2350096.1"/>
    </source>
</evidence>
<feature type="compositionally biased region" description="Polar residues" evidence="1">
    <location>
        <begin position="975"/>
        <end position="993"/>
    </location>
</feature>
<feature type="region of interest" description="Disordered" evidence="1">
    <location>
        <begin position="1547"/>
        <end position="1581"/>
    </location>
</feature>
<dbReference type="InterPro" id="IPR000219">
    <property type="entry name" value="DH_dom"/>
</dbReference>
<organism evidence="3 4">
    <name type="scientific">[Candida] railenensis</name>
    <dbReference type="NCBI Taxonomy" id="45579"/>
    <lineage>
        <taxon>Eukaryota</taxon>
        <taxon>Fungi</taxon>
        <taxon>Dikarya</taxon>
        <taxon>Ascomycota</taxon>
        <taxon>Saccharomycotina</taxon>
        <taxon>Pichiomycetes</taxon>
        <taxon>Debaryomycetaceae</taxon>
        <taxon>Kurtzmaniella</taxon>
    </lineage>
</organism>
<dbReference type="GO" id="GO:0005085">
    <property type="term" value="F:guanyl-nucleotide exchange factor activity"/>
    <property type="evidence" value="ECO:0007669"/>
    <property type="project" value="InterPro"/>
</dbReference>
<dbReference type="EMBL" id="CAKXYY010000001">
    <property type="protein sequence ID" value="CAH2350096.1"/>
    <property type="molecule type" value="Genomic_DNA"/>
</dbReference>
<evidence type="ECO:0000313" key="4">
    <source>
        <dbReference type="Proteomes" id="UP000837801"/>
    </source>
</evidence>
<feature type="compositionally biased region" description="Basic and acidic residues" evidence="1">
    <location>
        <begin position="1"/>
        <end position="14"/>
    </location>
</feature>
<reference evidence="3" key="1">
    <citation type="submission" date="2022-03" db="EMBL/GenBank/DDBJ databases">
        <authorList>
            <person name="Legras J.-L."/>
            <person name="Devillers H."/>
            <person name="Grondin C."/>
        </authorList>
    </citation>
    <scope>NUCLEOTIDE SEQUENCE</scope>
    <source>
        <strain evidence="3">CLIB 1423</strain>
    </source>
</reference>
<feature type="compositionally biased region" description="Basic and acidic residues" evidence="1">
    <location>
        <begin position="1551"/>
        <end position="1562"/>
    </location>
</feature>
<feature type="compositionally biased region" description="Polar residues" evidence="1">
    <location>
        <begin position="1010"/>
        <end position="1035"/>
    </location>
</feature>
<feature type="compositionally biased region" description="Basic and acidic residues" evidence="1">
    <location>
        <begin position="998"/>
        <end position="1009"/>
    </location>
</feature>
<keyword evidence="4" id="KW-1185">Reference proteome</keyword>
<comment type="caution">
    <text evidence="3">The sequence shown here is derived from an EMBL/GenBank/DDBJ whole genome shotgun (WGS) entry which is preliminary data.</text>
</comment>
<feature type="compositionally biased region" description="Basic and acidic residues" evidence="1">
    <location>
        <begin position="931"/>
        <end position="946"/>
    </location>
</feature>
<feature type="region of interest" description="Disordered" evidence="1">
    <location>
        <begin position="1"/>
        <end position="28"/>
    </location>
</feature>
<name>A0A9P0VVM0_9ASCO</name>
<feature type="region of interest" description="Disordered" evidence="1">
    <location>
        <begin position="975"/>
        <end position="1045"/>
    </location>
</feature>
<dbReference type="SMART" id="SM00325">
    <property type="entry name" value="RhoGEF"/>
    <property type="match status" value="1"/>
</dbReference>
<dbReference type="Pfam" id="PF12015">
    <property type="entry name" value="Bud3_N"/>
    <property type="match status" value="1"/>
</dbReference>
<dbReference type="Proteomes" id="UP000837801">
    <property type="component" value="Unassembled WGS sequence"/>
</dbReference>
<feature type="region of interest" description="Disordered" evidence="1">
    <location>
        <begin position="920"/>
        <end position="955"/>
    </location>
</feature>